<sequence>MASFLTLPFELHHHIATFLLPPLPKHSDGVGVYSHDYVPRGSLQDILNITIACGPESKGRARYLREIYTVDVCIFLKHTVTTQGILASRQVNDLQRDCYHYLLLSSFSEVHDVFDTVPTSGLPYGRAQSEFEFWCMFFNVWEDGERYTAPQLKYEGCCRRRDCELDIEVDLKVSSLKDDDRYEARFLEESRCLVDEVTSDGSEWQYGEDVTKRRLRDQRGTWKVGWEKKEPDDILQKLLKELMFLQCFRDGEWRRYYARPGLIAASLKRAILSLIKSTGMSDGSKWDSEHRHPLDVATEYDTFIAKYKQKQRFYQEFEGYPGAFGWKIYRAEHAKVKDLVVEIVSSALGVSPWESQIRP</sequence>
<evidence type="ECO:0000313" key="1">
    <source>
        <dbReference type="EMBL" id="RPA84196.1"/>
    </source>
</evidence>
<dbReference type="AlphaFoldDB" id="A0A3N4IF16"/>
<accession>A0A3N4IF16</accession>
<reference evidence="1 2" key="1">
    <citation type="journal article" date="2018" name="Nat. Ecol. Evol.">
        <title>Pezizomycetes genomes reveal the molecular basis of ectomycorrhizal truffle lifestyle.</title>
        <authorList>
            <person name="Murat C."/>
            <person name="Payen T."/>
            <person name="Noel B."/>
            <person name="Kuo A."/>
            <person name="Morin E."/>
            <person name="Chen J."/>
            <person name="Kohler A."/>
            <person name="Krizsan K."/>
            <person name="Balestrini R."/>
            <person name="Da Silva C."/>
            <person name="Montanini B."/>
            <person name="Hainaut M."/>
            <person name="Levati E."/>
            <person name="Barry K.W."/>
            <person name="Belfiori B."/>
            <person name="Cichocki N."/>
            <person name="Clum A."/>
            <person name="Dockter R.B."/>
            <person name="Fauchery L."/>
            <person name="Guy J."/>
            <person name="Iotti M."/>
            <person name="Le Tacon F."/>
            <person name="Lindquist E.A."/>
            <person name="Lipzen A."/>
            <person name="Malagnac F."/>
            <person name="Mello A."/>
            <person name="Molinier V."/>
            <person name="Miyauchi S."/>
            <person name="Poulain J."/>
            <person name="Riccioni C."/>
            <person name="Rubini A."/>
            <person name="Sitrit Y."/>
            <person name="Splivallo R."/>
            <person name="Traeger S."/>
            <person name="Wang M."/>
            <person name="Zifcakova L."/>
            <person name="Wipf D."/>
            <person name="Zambonelli A."/>
            <person name="Paolocci F."/>
            <person name="Nowrousian M."/>
            <person name="Ottonello S."/>
            <person name="Baldrian P."/>
            <person name="Spatafora J.W."/>
            <person name="Henrissat B."/>
            <person name="Nagy L.G."/>
            <person name="Aury J.M."/>
            <person name="Wincker P."/>
            <person name="Grigoriev I.V."/>
            <person name="Bonfante P."/>
            <person name="Martin F.M."/>
        </authorList>
    </citation>
    <scope>NUCLEOTIDE SEQUENCE [LARGE SCALE GENOMIC DNA]</scope>
    <source>
        <strain evidence="1 2">RN42</strain>
    </source>
</reference>
<proteinExistence type="predicted"/>
<organism evidence="1 2">
    <name type="scientific">Ascobolus immersus RN42</name>
    <dbReference type="NCBI Taxonomy" id="1160509"/>
    <lineage>
        <taxon>Eukaryota</taxon>
        <taxon>Fungi</taxon>
        <taxon>Dikarya</taxon>
        <taxon>Ascomycota</taxon>
        <taxon>Pezizomycotina</taxon>
        <taxon>Pezizomycetes</taxon>
        <taxon>Pezizales</taxon>
        <taxon>Ascobolaceae</taxon>
        <taxon>Ascobolus</taxon>
    </lineage>
</organism>
<dbReference type="Proteomes" id="UP000275078">
    <property type="component" value="Unassembled WGS sequence"/>
</dbReference>
<keyword evidence="2" id="KW-1185">Reference proteome</keyword>
<evidence type="ECO:0000313" key="2">
    <source>
        <dbReference type="Proteomes" id="UP000275078"/>
    </source>
</evidence>
<name>A0A3N4IF16_ASCIM</name>
<protein>
    <submittedName>
        <fullName evidence="1">Uncharacterized protein</fullName>
    </submittedName>
</protein>
<gene>
    <name evidence="1" type="ORF">BJ508DRAFT_323838</name>
</gene>
<dbReference type="EMBL" id="ML119660">
    <property type="protein sequence ID" value="RPA84196.1"/>
    <property type="molecule type" value="Genomic_DNA"/>
</dbReference>